<organism evidence="3">
    <name type="scientific">Schlesneria paludicola</name>
    <dbReference type="NCBI Taxonomy" id="360056"/>
    <lineage>
        <taxon>Bacteria</taxon>
        <taxon>Pseudomonadati</taxon>
        <taxon>Planctomycetota</taxon>
        <taxon>Planctomycetia</taxon>
        <taxon>Planctomycetales</taxon>
        <taxon>Planctomycetaceae</taxon>
        <taxon>Schlesneria</taxon>
    </lineage>
</organism>
<evidence type="ECO:0000256" key="2">
    <source>
        <dbReference type="SAM" id="SignalP"/>
    </source>
</evidence>
<feature type="compositionally biased region" description="Gly residues" evidence="1">
    <location>
        <begin position="220"/>
        <end position="242"/>
    </location>
</feature>
<comment type="caution">
    <text evidence="3">The sequence shown here is derived from an EMBL/GenBank/DDBJ whole genome shotgun (WGS) entry which is preliminary data.</text>
</comment>
<keyword evidence="2" id="KW-0732">Signal</keyword>
<accession>A0A7C2K0D8</accession>
<feature type="region of interest" description="Disordered" evidence="1">
    <location>
        <begin position="210"/>
        <end position="242"/>
    </location>
</feature>
<sequence>MDRHWKQGAWAALVAQGLLGGAVSVTAGEPAPYSDEWWALRASDPPGARQVDKDGKLWPPFARPAGEKQHWIHKYHHAHYWPYPYNCDDQAYIRNIIQQQTNNGWVSATTLRDYHFDLETQQLNSNGRQHLLWILTNVPAQHRTIYVAQGPSLDEATLRQANVEQVSRELTADAPPPVLLRHELFRGRPAQEIDQLRRLELQSMPRPRLFTVGSASRSGGAAGGSQAGGTSGQPQAGGTGTR</sequence>
<feature type="chain" id="PRO_5027781678" evidence="2">
    <location>
        <begin position="28"/>
        <end position="242"/>
    </location>
</feature>
<gene>
    <name evidence="3" type="ORF">ENQ76_07000</name>
</gene>
<name>A0A7C2K0D8_9PLAN</name>
<dbReference type="EMBL" id="DSOK01000201">
    <property type="protein sequence ID" value="HEN15198.1"/>
    <property type="molecule type" value="Genomic_DNA"/>
</dbReference>
<feature type="signal peptide" evidence="2">
    <location>
        <begin position="1"/>
        <end position="27"/>
    </location>
</feature>
<evidence type="ECO:0000313" key="3">
    <source>
        <dbReference type="EMBL" id="HEN15198.1"/>
    </source>
</evidence>
<evidence type="ECO:0000256" key="1">
    <source>
        <dbReference type="SAM" id="MobiDB-lite"/>
    </source>
</evidence>
<reference evidence="3" key="1">
    <citation type="journal article" date="2020" name="mSystems">
        <title>Genome- and Community-Level Interaction Insights into Carbon Utilization and Element Cycling Functions of Hydrothermarchaeota in Hydrothermal Sediment.</title>
        <authorList>
            <person name="Zhou Z."/>
            <person name="Liu Y."/>
            <person name="Xu W."/>
            <person name="Pan J."/>
            <person name="Luo Z.H."/>
            <person name="Li M."/>
        </authorList>
    </citation>
    <scope>NUCLEOTIDE SEQUENCE [LARGE SCALE GENOMIC DNA]</scope>
    <source>
        <strain evidence="3">SpSt-339</strain>
    </source>
</reference>
<proteinExistence type="predicted"/>
<dbReference type="AlphaFoldDB" id="A0A7C2K0D8"/>
<protein>
    <submittedName>
        <fullName evidence="3">Uncharacterized protein</fullName>
    </submittedName>
</protein>